<dbReference type="EMBL" id="BX294151">
    <property type="protein sequence ID" value="CAD78911.1"/>
    <property type="molecule type" value="Genomic_DNA"/>
</dbReference>
<organism evidence="2 3">
    <name type="scientific">Rhodopirellula baltica (strain DSM 10527 / NCIMB 13988 / SH1)</name>
    <dbReference type="NCBI Taxonomy" id="243090"/>
    <lineage>
        <taxon>Bacteria</taxon>
        <taxon>Pseudomonadati</taxon>
        <taxon>Planctomycetota</taxon>
        <taxon>Planctomycetia</taxon>
        <taxon>Pirellulales</taxon>
        <taxon>Pirellulaceae</taxon>
        <taxon>Rhodopirellula</taxon>
    </lineage>
</organism>
<dbReference type="Gene3D" id="3.90.226.30">
    <property type="match status" value="1"/>
</dbReference>
<feature type="domain" description="LarA-like N-terminal" evidence="1">
    <location>
        <begin position="42"/>
        <end position="195"/>
    </location>
</feature>
<evidence type="ECO:0000259" key="1">
    <source>
        <dbReference type="Pfam" id="PF09861"/>
    </source>
</evidence>
<evidence type="ECO:0000313" key="3">
    <source>
        <dbReference type="Proteomes" id="UP000001025"/>
    </source>
</evidence>
<dbReference type="Gene3D" id="3.40.50.11440">
    <property type="match status" value="1"/>
</dbReference>
<proteinExistence type="predicted"/>
<gene>
    <name evidence="2" type="ordered locus">RB10494</name>
</gene>
<protein>
    <recommendedName>
        <fullName evidence="1">LarA-like N-terminal domain-containing protein</fullName>
    </recommendedName>
</protein>
<dbReference type="Proteomes" id="UP000001025">
    <property type="component" value="Chromosome"/>
</dbReference>
<dbReference type="PATRIC" id="fig|243090.15.peg.5072"/>
<keyword evidence="3" id="KW-1185">Reference proteome</keyword>
<dbReference type="HOGENOM" id="CLU_619420_0_0_0"/>
<dbReference type="PANTHER" id="PTHR33171:SF17">
    <property type="entry name" value="LARA-LIKE N-TERMINAL DOMAIN-CONTAINING PROTEIN"/>
    <property type="match status" value="1"/>
</dbReference>
<evidence type="ECO:0000313" key="2">
    <source>
        <dbReference type="EMBL" id="CAD78911.1"/>
    </source>
</evidence>
<dbReference type="Pfam" id="PF09861">
    <property type="entry name" value="Lar_N"/>
    <property type="match status" value="1"/>
</dbReference>
<sequence length="436" mass="48228">MCAVPFKIVAGASRMTLYFSVGSETTSLTTDDLRDALKQTFDAIKRPERVLLLPPDATRLFSRAGELTVLCHELLGDRVKDIMPALGTHTPMKPAQLDHMFPGVPHDLFRPHRWREDVVELGQVPADFVSEVTGGIYTKSWPAQVNKMLRDGGHDLIFSLGQVVPHEVIGMANYNKNVFVGTGGVSGINESHYLSAMVGIDDTLGIADTPLRKILNYASDHFCDNMPLLYALTVIQQMKDGTKHTRGLFIGDDHETFFRAAELARKVNITHLPKAPQHVVAYLDPDEFKSTWLGNKAIYRTRKAIATGGRLTVIGPAVEEFGEDPRIDQLIRKYGYRTKAEVMQLVAENEDLAGDPSAAAHLVHGSPENRFEVVYAAGKLTDEEIASVGFTPGDLDALMKRYDVHSLEDGFHTDVDGSEFYFVQNPALGLWEAPLN</sequence>
<dbReference type="InterPro" id="IPR018657">
    <property type="entry name" value="LarA-like_N"/>
</dbReference>
<reference evidence="2 3" key="1">
    <citation type="journal article" date="2003" name="Proc. Natl. Acad. Sci. U.S.A.">
        <title>Complete genome sequence of the marine planctomycete Pirellula sp. strain 1.</title>
        <authorList>
            <person name="Gloeckner F.O."/>
            <person name="Kube M."/>
            <person name="Bauer M."/>
            <person name="Teeling H."/>
            <person name="Lombardot T."/>
            <person name="Ludwig W."/>
            <person name="Gade D."/>
            <person name="Beck A."/>
            <person name="Borzym K."/>
            <person name="Heitmann K."/>
            <person name="Rabus R."/>
            <person name="Schlesner H."/>
            <person name="Amann R."/>
            <person name="Reinhardt R."/>
        </authorList>
    </citation>
    <scope>NUCLEOTIDE SEQUENCE [LARGE SCALE GENOMIC DNA]</scope>
    <source>
        <strain evidence="3">DSM 10527 / NCIMB 13988 / SH1</strain>
    </source>
</reference>
<dbReference type="InterPro" id="IPR048068">
    <property type="entry name" value="LarA-like"/>
</dbReference>
<dbReference type="GO" id="GO:0050043">
    <property type="term" value="F:lactate racemase activity"/>
    <property type="evidence" value="ECO:0007669"/>
    <property type="project" value="InterPro"/>
</dbReference>
<dbReference type="STRING" id="243090.RB10494"/>
<name>Q7UEX3_RHOBA</name>
<dbReference type="eggNOG" id="COG3875">
    <property type="taxonomic scope" value="Bacteria"/>
</dbReference>
<dbReference type="PANTHER" id="PTHR33171">
    <property type="entry name" value="LAR_N DOMAIN-CONTAINING PROTEIN"/>
    <property type="match status" value="1"/>
</dbReference>
<dbReference type="OrthoDB" id="9770545at2"/>
<dbReference type="InterPro" id="IPR043166">
    <property type="entry name" value="LarA-like_C"/>
</dbReference>
<dbReference type="KEGG" id="rba:RB10494"/>
<dbReference type="InParanoid" id="Q7UEX3"/>
<accession>Q7UEX3</accession>
<dbReference type="EnsemblBacteria" id="CAD78911">
    <property type="protein sequence ID" value="CAD78911"/>
    <property type="gene ID" value="RB10494"/>
</dbReference>
<dbReference type="AlphaFoldDB" id="Q7UEX3"/>